<dbReference type="Gene3D" id="3.40.50.1820">
    <property type="entry name" value="alpha/beta hydrolase"/>
    <property type="match status" value="2"/>
</dbReference>
<dbReference type="InterPro" id="IPR029058">
    <property type="entry name" value="AB_hydrolase_fold"/>
</dbReference>
<feature type="compositionally biased region" description="Acidic residues" evidence="1">
    <location>
        <begin position="1"/>
        <end position="10"/>
    </location>
</feature>
<gene>
    <name evidence="2" type="ORF">BU14_0014s0073</name>
</gene>
<dbReference type="Proteomes" id="UP000218209">
    <property type="component" value="Unassembled WGS sequence"/>
</dbReference>
<evidence type="ECO:0000256" key="1">
    <source>
        <dbReference type="SAM" id="MobiDB-lite"/>
    </source>
</evidence>
<dbReference type="SUPFAM" id="SSF53474">
    <property type="entry name" value="alpha/beta-Hydrolases"/>
    <property type="match status" value="2"/>
</dbReference>
<accession>A0A1X6PLH5</accession>
<dbReference type="PANTHER" id="PTHR43358">
    <property type="entry name" value="ALPHA/BETA-HYDROLASE"/>
    <property type="match status" value="1"/>
</dbReference>
<sequence>MGGDATDGEGGEAATPPAPAAHPPYAGARVCVIAVHGGGRDRRAFLRHTGAIFHPAGLDALLFDCSGHGLSDARPRWPRSSWPGRALSWGTREHADVAGAVAWARGAGGYDAVVVIATSQGAASTIIAAARAAGAGLAGPPPGPLAVALARWRRRRQAMAAAKAAAAAGQGADESEGGGSSGEGFSSDSSSSGPVAGGAPGAVAAAAAVAESDGKADRAPQAPFADALILENPFSNQEGLVRGVANAVFSKLFVWPVLGPRRLALRNVWVRLAVALSLWRTGNGVRRRLRPLDLVAAVPVPMLFLHGTADALVPHSHSLELVEAARGGVWAAAAAAASWRPQGGGATTWTKKCKRSEDRACGWQRARGTRCCLMRIPPSMGGGCSDFWGMCCHRRR</sequence>
<dbReference type="InterPro" id="IPR052920">
    <property type="entry name" value="DNA-binding_regulatory"/>
</dbReference>
<evidence type="ECO:0000313" key="2">
    <source>
        <dbReference type="EMBL" id="OSX81523.1"/>
    </source>
</evidence>
<keyword evidence="3" id="KW-1185">Reference proteome</keyword>
<protein>
    <recommendedName>
        <fullName evidence="4">Serine aminopeptidase S33 domain-containing protein</fullName>
    </recommendedName>
</protein>
<feature type="compositionally biased region" description="Low complexity" evidence="1">
    <location>
        <begin position="183"/>
        <end position="194"/>
    </location>
</feature>
<dbReference type="EMBL" id="KV918761">
    <property type="protein sequence ID" value="OSX81523.1"/>
    <property type="molecule type" value="Genomic_DNA"/>
</dbReference>
<organism evidence="2 3">
    <name type="scientific">Porphyra umbilicalis</name>
    <name type="common">Purple laver</name>
    <name type="synonym">Red alga</name>
    <dbReference type="NCBI Taxonomy" id="2786"/>
    <lineage>
        <taxon>Eukaryota</taxon>
        <taxon>Rhodophyta</taxon>
        <taxon>Bangiophyceae</taxon>
        <taxon>Bangiales</taxon>
        <taxon>Bangiaceae</taxon>
        <taxon>Porphyra</taxon>
    </lineage>
</organism>
<feature type="region of interest" description="Disordered" evidence="1">
    <location>
        <begin position="1"/>
        <end position="21"/>
    </location>
</feature>
<dbReference type="PANTHER" id="PTHR43358:SF4">
    <property type="entry name" value="ALPHA_BETA HYDROLASE FOLD-1 DOMAIN-CONTAINING PROTEIN"/>
    <property type="match status" value="1"/>
</dbReference>
<feature type="compositionally biased region" description="Low complexity" evidence="1">
    <location>
        <begin position="163"/>
        <end position="172"/>
    </location>
</feature>
<evidence type="ECO:0000313" key="3">
    <source>
        <dbReference type="Proteomes" id="UP000218209"/>
    </source>
</evidence>
<proteinExistence type="predicted"/>
<dbReference type="OrthoDB" id="2498029at2759"/>
<reference evidence="2 3" key="1">
    <citation type="submission" date="2017-03" db="EMBL/GenBank/DDBJ databases">
        <title>WGS assembly of Porphyra umbilicalis.</title>
        <authorList>
            <person name="Brawley S.H."/>
            <person name="Blouin N.A."/>
            <person name="Ficko-Blean E."/>
            <person name="Wheeler G.L."/>
            <person name="Lohr M."/>
            <person name="Goodson H.V."/>
            <person name="Jenkins J.W."/>
            <person name="Blaby-Haas C.E."/>
            <person name="Helliwell K.E."/>
            <person name="Chan C."/>
            <person name="Marriage T."/>
            <person name="Bhattacharya D."/>
            <person name="Klein A.S."/>
            <person name="Badis Y."/>
            <person name="Brodie J."/>
            <person name="Cao Y."/>
            <person name="Collen J."/>
            <person name="Dittami S.M."/>
            <person name="Gachon C.M."/>
            <person name="Green B.R."/>
            <person name="Karpowicz S."/>
            <person name="Kim J.W."/>
            <person name="Kudahl U."/>
            <person name="Lin S."/>
            <person name="Michel G."/>
            <person name="Mittag M."/>
            <person name="Olson B.J."/>
            <person name="Pangilinan J."/>
            <person name="Peng Y."/>
            <person name="Qiu H."/>
            <person name="Shu S."/>
            <person name="Singer J.T."/>
            <person name="Smith A.G."/>
            <person name="Sprecher B.N."/>
            <person name="Wagner V."/>
            <person name="Wang W."/>
            <person name="Wang Z.-Y."/>
            <person name="Yan J."/>
            <person name="Yarish C."/>
            <person name="Zoeuner-Riek S."/>
            <person name="Zhuang Y."/>
            <person name="Zou Y."/>
            <person name="Lindquist E.A."/>
            <person name="Grimwood J."/>
            <person name="Barry K."/>
            <person name="Rokhsar D.S."/>
            <person name="Schmutz J."/>
            <person name="Stiller J.W."/>
            <person name="Grossman A.R."/>
            <person name="Prochnik S.E."/>
        </authorList>
    </citation>
    <scope>NUCLEOTIDE SEQUENCE [LARGE SCALE GENOMIC DNA]</scope>
    <source>
        <strain evidence="2">4086291</strain>
    </source>
</reference>
<dbReference type="AlphaFoldDB" id="A0A1X6PLH5"/>
<feature type="region of interest" description="Disordered" evidence="1">
    <location>
        <begin position="163"/>
        <end position="198"/>
    </location>
</feature>
<evidence type="ECO:0008006" key="4">
    <source>
        <dbReference type="Google" id="ProtNLM"/>
    </source>
</evidence>
<name>A0A1X6PLH5_PORUM</name>